<comment type="caution">
    <text evidence="1">The sequence shown here is derived from an EMBL/GenBank/DDBJ whole genome shotgun (WGS) entry which is preliminary data.</text>
</comment>
<accession>A0A9W8J0M0</accession>
<gene>
    <name evidence="1" type="ORF">H1R20_g14752</name>
</gene>
<evidence type="ECO:0008006" key="3">
    <source>
        <dbReference type="Google" id="ProtNLM"/>
    </source>
</evidence>
<dbReference type="PANTHER" id="PTHR33096">
    <property type="entry name" value="CXC2 DOMAIN-CONTAINING PROTEIN"/>
    <property type="match status" value="1"/>
</dbReference>
<name>A0A9W8J0M0_9AGAR</name>
<dbReference type="OrthoDB" id="3251205at2759"/>
<dbReference type="Pfam" id="PF18758">
    <property type="entry name" value="KDZ"/>
    <property type="match status" value="1"/>
</dbReference>
<dbReference type="Proteomes" id="UP001140091">
    <property type="component" value="Unassembled WGS sequence"/>
</dbReference>
<sequence>MLQVTLPDDETIVPHLIAWGYLPTTPIKPLVAISLRTLQFYKVLQQQKPSFSIEAFTKVLCDLYEHPYRRRWSQVFSNAFEVYLSITRAIDKRVNTTLNHCSENWQVLNACPVCMYELEGEPSLRYHIQISMDSNDLQKWMKDKGTAGDTRELVDSDYFIPTPEVDRWASVNPLNLHPDAGSDDEELSDELADAENPTVDDRVKECVKNWKATQSDTRKKVMGIFDETGWFACACRHGIILWVADMVQSGEQ</sequence>
<proteinExistence type="predicted"/>
<dbReference type="InterPro" id="IPR040521">
    <property type="entry name" value="KDZ"/>
</dbReference>
<reference evidence="1" key="1">
    <citation type="submission" date="2022-06" db="EMBL/GenBank/DDBJ databases">
        <title>Genome Sequence of Candolleomyces eurysporus.</title>
        <authorList>
            <person name="Buettner E."/>
        </authorList>
    </citation>
    <scope>NUCLEOTIDE SEQUENCE</scope>
    <source>
        <strain evidence="1">VTCC 930004</strain>
    </source>
</reference>
<dbReference type="EMBL" id="JANBPK010001496">
    <property type="protein sequence ID" value="KAJ2922345.1"/>
    <property type="molecule type" value="Genomic_DNA"/>
</dbReference>
<protein>
    <recommendedName>
        <fullName evidence="3">CxC1-like cysteine cluster associated with KDZ transposases domain-containing protein</fullName>
    </recommendedName>
</protein>
<keyword evidence="2" id="KW-1185">Reference proteome</keyword>
<feature type="non-terminal residue" evidence="1">
    <location>
        <position position="252"/>
    </location>
</feature>
<evidence type="ECO:0000313" key="1">
    <source>
        <dbReference type="EMBL" id="KAJ2922345.1"/>
    </source>
</evidence>
<dbReference type="AlphaFoldDB" id="A0A9W8J0M0"/>
<evidence type="ECO:0000313" key="2">
    <source>
        <dbReference type="Proteomes" id="UP001140091"/>
    </source>
</evidence>
<dbReference type="PANTHER" id="PTHR33096:SF1">
    <property type="entry name" value="CXC1-LIKE CYSTEINE CLUSTER ASSOCIATED WITH KDZ TRANSPOSASES DOMAIN-CONTAINING PROTEIN"/>
    <property type="match status" value="1"/>
</dbReference>
<organism evidence="1 2">
    <name type="scientific">Candolleomyces eurysporus</name>
    <dbReference type="NCBI Taxonomy" id="2828524"/>
    <lineage>
        <taxon>Eukaryota</taxon>
        <taxon>Fungi</taxon>
        <taxon>Dikarya</taxon>
        <taxon>Basidiomycota</taxon>
        <taxon>Agaricomycotina</taxon>
        <taxon>Agaricomycetes</taxon>
        <taxon>Agaricomycetidae</taxon>
        <taxon>Agaricales</taxon>
        <taxon>Agaricineae</taxon>
        <taxon>Psathyrellaceae</taxon>
        <taxon>Candolleomyces</taxon>
    </lineage>
</organism>